<dbReference type="Pfam" id="PF14291">
    <property type="entry name" value="DUF4371"/>
    <property type="match status" value="1"/>
</dbReference>
<evidence type="ECO:0000259" key="1">
    <source>
        <dbReference type="Pfam" id="PF14291"/>
    </source>
</evidence>
<evidence type="ECO:0000313" key="3">
    <source>
        <dbReference type="Proteomes" id="UP001152320"/>
    </source>
</evidence>
<dbReference type="PANTHER" id="PTHR45749">
    <property type="match status" value="1"/>
</dbReference>
<accession>A0A9Q1CTT3</accession>
<organism evidence="2 3">
    <name type="scientific">Holothuria leucospilota</name>
    <name type="common">Black long sea cucumber</name>
    <name type="synonym">Mertensiothuria leucospilota</name>
    <dbReference type="NCBI Taxonomy" id="206669"/>
    <lineage>
        <taxon>Eukaryota</taxon>
        <taxon>Metazoa</taxon>
        <taxon>Echinodermata</taxon>
        <taxon>Eleutherozoa</taxon>
        <taxon>Echinozoa</taxon>
        <taxon>Holothuroidea</taxon>
        <taxon>Aspidochirotacea</taxon>
        <taxon>Aspidochirotida</taxon>
        <taxon>Holothuriidae</taxon>
        <taxon>Holothuria</taxon>
    </lineage>
</organism>
<dbReference type="InterPro" id="IPR025398">
    <property type="entry name" value="DUF4371"/>
</dbReference>
<keyword evidence="3" id="KW-1185">Reference proteome</keyword>
<dbReference type="Proteomes" id="UP001152320">
    <property type="component" value="Chromosome 1"/>
</dbReference>
<reference evidence="2" key="1">
    <citation type="submission" date="2021-10" db="EMBL/GenBank/DDBJ databases">
        <title>Tropical sea cucumber genome reveals ecological adaptation and Cuvierian tubules defense mechanism.</title>
        <authorList>
            <person name="Chen T."/>
        </authorList>
    </citation>
    <scope>NUCLEOTIDE SEQUENCE</scope>
    <source>
        <strain evidence="2">Nanhai2018</strain>
        <tissue evidence="2">Muscle</tissue>
    </source>
</reference>
<dbReference type="EMBL" id="JAIZAY010000001">
    <property type="protein sequence ID" value="KAJ8050873.1"/>
    <property type="molecule type" value="Genomic_DNA"/>
</dbReference>
<dbReference type="AlphaFoldDB" id="A0A9Q1CTT3"/>
<name>A0A9Q1CTT3_HOLLE</name>
<dbReference type="OrthoDB" id="1739706at2759"/>
<dbReference type="PANTHER" id="PTHR45749:SF37">
    <property type="entry name" value="OS05G0311600 PROTEIN"/>
    <property type="match status" value="1"/>
</dbReference>
<sequence>MQAWGEFKLQKVTGATIYQAIDAGHAKTVEKNRRYIRAVIDVLLYTTCQTFAQRGHREGDESGNRGNFLELLNMLAKYDHSVAKKVNGSGNAKHTHHDVQNELFEIMAGMIRKEISDEVKQAEHFAIMVDETKDVAKKEQNSIVVRYLHDQELHEEFLDFTPAEGLDAESLLQKIKETLAKCKIGHNTCVG</sequence>
<proteinExistence type="predicted"/>
<protein>
    <submittedName>
        <fullName evidence="2">Zinc finger MYM-type protein 1</fullName>
    </submittedName>
</protein>
<gene>
    <name evidence="2" type="ORF">HOLleu_04242</name>
</gene>
<feature type="domain" description="DUF4371" evidence="1">
    <location>
        <begin position="26"/>
        <end position="161"/>
    </location>
</feature>
<comment type="caution">
    <text evidence="2">The sequence shown here is derived from an EMBL/GenBank/DDBJ whole genome shotgun (WGS) entry which is preliminary data.</text>
</comment>
<evidence type="ECO:0000313" key="2">
    <source>
        <dbReference type="EMBL" id="KAJ8050873.1"/>
    </source>
</evidence>